<dbReference type="Gene3D" id="3.30.70.1290">
    <property type="entry name" value="Transposase IS200-like"/>
    <property type="match status" value="1"/>
</dbReference>
<name>A0A918WLM9_9BACT</name>
<dbReference type="InterPro" id="IPR027417">
    <property type="entry name" value="P-loop_NTPase"/>
</dbReference>
<dbReference type="Gene3D" id="3.40.50.300">
    <property type="entry name" value="P-loop containing nucleotide triphosphate hydrolases"/>
    <property type="match status" value="3"/>
</dbReference>
<reference evidence="2" key="1">
    <citation type="journal article" date="2014" name="Int. J. Syst. Evol. Microbiol.">
        <title>Complete genome sequence of Corynebacterium casei LMG S-19264T (=DSM 44701T), isolated from a smear-ripened cheese.</title>
        <authorList>
            <consortium name="US DOE Joint Genome Institute (JGI-PGF)"/>
            <person name="Walter F."/>
            <person name="Albersmeier A."/>
            <person name="Kalinowski J."/>
            <person name="Ruckert C."/>
        </authorList>
    </citation>
    <scope>NUCLEOTIDE SEQUENCE</scope>
    <source>
        <strain evidence="2">KCTC 12988</strain>
    </source>
</reference>
<dbReference type="CDD" id="cd18032">
    <property type="entry name" value="DEXHc_RE_I_III_res"/>
    <property type="match status" value="1"/>
</dbReference>
<dbReference type="Pfam" id="PF01797">
    <property type="entry name" value="Y1_Tnp"/>
    <property type="match status" value="1"/>
</dbReference>
<dbReference type="SMART" id="SM00487">
    <property type="entry name" value="DEXDc"/>
    <property type="match status" value="1"/>
</dbReference>
<evidence type="ECO:0000313" key="3">
    <source>
        <dbReference type="Proteomes" id="UP000644507"/>
    </source>
</evidence>
<organism evidence="2 3">
    <name type="scientific">Roseibacillus persicicus</name>
    <dbReference type="NCBI Taxonomy" id="454148"/>
    <lineage>
        <taxon>Bacteria</taxon>
        <taxon>Pseudomonadati</taxon>
        <taxon>Verrucomicrobiota</taxon>
        <taxon>Verrucomicrobiia</taxon>
        <taxon>Verrucomicrobiales</taxon>
        <taxon>Verrucomicrobiaceae</taxon>
        <taxon>Roseibacillus</taxon>
    </lineage>
</organism>
<dbReference type="InterPro" id="IPR050742">
    <property type="entry name" value="Helicase_Restrict-Modif_Enz"/>
</dbReference>
<comment type="caution">
    <text evidence="2">The sequence shown here is derived from an EMBL/GenBank/DDBJ whole genome shotgun (WGS) entry which is preliminary data.</text>
</comment>
<proteinExistence type="predicted"/>
<evidence type="ECO:0000313" key="2">
    <source>
        <dbReference type="EMBL" id="GHC57533.1"/>
    </source>
</evidence>
<dbReference type="GO" id="GO:0006313">
    <property type="term" value="P:DNA transposition"/>
    <property type="evidence" value="ECO:0007669"/>
    <property type="project" value="InterPro"/>
</dbReference>
<accession>A0A918WLM9</accession>
<dbReference type="Gene3D" id="3.90.1570.30">
    <property type="match status" value="1"/>
</dbReference>
<dbReference type="PANTHER" id="PTHR47396">
    <property type="entry name" value="TYPE I RESTRICTION ENZYME ECOKI R PROTEIN"/>
    <property type="match status" value="1"/>
</dbReference>
<dbReference type="GO" id="GO:0005524">
    <property type="term" value="F:ATP binding"/>
    <property type="evidence" value="ECO:0007669"/>
    <property type="project" value="UniProtKB-KW"/>
</dbReference>
<dbReference type="Pfam" id="PF08463">
    <property type="entry name" value="EcoEI_R_C"/>
    <property type="match status" value="1"/>
</dbReference>
<dbReference type="Pfam" id="PF04313">
    <property type="entry name" value="HSDR_N"/>
    <property type="match status" value="1"/>
</dbReference>
<dbReference type="InterPro" id="IPR013670">
    <property type="entry name" value="EcoEI_R_C_dom"/>
</dbReference>
<gene>
    <name evidence="2" type="ORF">GCM10007100_25630</name>
</gene>
<dbReference type="GO" id="GO:0009307">
    <property type="term" value="P:DNA restriction-modification system"/>
    <property type="evidence" value="ECO:0007669"/>
    <property type="project" value="UniProtKB-KW"/>
</dbReference>
<dbReference type="InterPro" id="IPR006935">
    <property type="entry name" value="Helicase/UvrB_N"/>
</dbReference>
<dbReference type="InterPro" id="IPR002686">
    <property type="entry name" value="Transposase_17"/>
</dbReference>
<keyword evidence="3" id="KW-1185">Reference proteome</keyword>
<dbReference type="EMBL" id="BMXI01000010">
    <property type="protein sequence ID" value="GHC57533.1"/>
    <property type="molecule type" value="Genomic_DNA"/>
</dbReference>
<feature type="domain" description="Helicase ATP-binding" evidence="1">
    <location>
        <begin position="173"/>
        <end position="386"/>
    </location>
</feature>
<dbReference type="SUPFAM" id="SSF143422">
    <property type="entry name" value="Transposase IS200-like"/>
    <property type="match status" value="1"/>
</dbReference>
<dbReference type="RefSeq" id="WP_189570493.1">
    <property type="nucleotide sequence ID" value="NZ_BMXI01000010.1"/>
</dbReference>
<dbReference type="SMART" id="SM01321">
    <property type="entry name" value="Y1_Tnp"/>
    <property type="match status" value="1"/>
</dbReference>
<reference evidence="2" key="2">
    <citation type="submission" date="2020-09" db="EMBL/GenBank/DDBJ databases">
        <authorList>
            <person name="Sun Q."/>
            <person name="Kim S."/>
        </authorList>
    </citation>
    <scope>NUCLEOTIDE SEQUENCE</scope>
    <source>
        <strain evidence="2">KCTC 12988</strain>
    </source>
</reference>
<dbReference type="InterPro" id="IPR014001">
    <property type="entry name" value="Helicase_ATP-bd"/>
</dbReference>
<evidence type="ECO:0000259" key="1">
    <source>
        <dbReference type="PROSITE" id="PS51192"/>
    </source>
</evidence>
<dbReference type="InterPro" id="IPR007409">
    <property type="entry name" value="Restrct_endonuc_type1_HsdR_N"/>
</dbReference>
<dbReference type="AlphaFoldDB" id="A0A918WLM9"/>
<dbReference type="CDD" id="cd18799">
    <property type="entry name" value="SF2_C_EcoAI-like"/>
    <property type="match status" value="1"/>
</dbReference>
<sequence>MPTPESIARENIDAQLSAAGWTIQDLSQLNLSASRGVAIREVRSQGGPADYILFVDGKALGIVEAKKEGTTLSSVAEQSNRYSHARKWIPQRWADPLPFTYESTGVETNFRDQRDPDSRSRSVFAFHTPEHLLALVQQPDTLRERLQTLPANHPLVIAPLRDCQVSAITGLEKSLADNRPRALLQMATGSGKTYTAVTQAYRLIKHAGAQRILFLVDRGNLGRQTINEFQQFTTPDDGRKFTDLYNVQMLGPGGIDPVCKVTVSTIQRLFSQLKGTELDEDADEISGYEFNSGCGVPPQFSSKDQSQSSLADQSLDGSATLPVTYNPRIPIETFDFVIIDECHRSIYNLWRQVLDYFDAFLIGLTATPSKATLGFFDRNLVTEYPHVQAVADGVNVGYDIYRIKTKISEEGTTLDAGFDYQKRDRLTREKRWAIQDEEQTIAKTQLDRSVVVPDQIRTVIRTFREKLFTDLFPGRSGDWVPKTLIFAKTDEHAEDIVNLVREEFGKGNDFCKKVTYKAGGKPEDIIKAFRTAPEFRIAVTVDMIATGTDIKPLECLLFLRDVRSQLYFEQMKGRGTRTIDATDLAIVTPDAGSKTRFVLVDAVGVTESDKTDSRPLERKPTVPFDKLLQSVALGLHDEDTLTSLANRLARLDRSLSDSDKGELQATGGLSLKQLASHLLQATDPDTIEKVAEASRLSSPEAEKLQQEAATTFNFFNQEAETIKTQGASLPHWYQDGVIYFVTFRLADSLPQEKLKIFASEKELWLKQNPEPHTAEQKAEYHERFPQRLQQWLDLGYGSMILKDAAANQLVCNAITHFDGDRYQLDEFVVAANHVHILVAPQGDHSLSEILHSWKSFTAKELLKLPIAQELATAPTVWQKESWDHIVRSEASLNKFREYIRAHKVAEASCLSPRWEDLQRDAAATLANQAVAPVASNPAYRDLLEKKRRDREVTIDHLSGDEVISAGYDEEKARQLVTSWKTFLDDNQDEITALQILYNKPHAKRHLVYEELKALADAVARPPYHIAPAEVWSAYEHLEKRPLTRNPVKTLTNLITLVRHTVDPATTPLAPFPELVEQRFQAWLTQQQNPTPGEAARSEVTTQNSPLTTPRFTESQIKWLSVIRDYIALNGAFATDDQSDYLEAWQSVDSDEGVPLAVAKRVFGQDPKPLIEELNEVLVA</sequence>
<protein>
    <recommendedName>
        <fullName evidence="1">Helicase ATP-binding domain-containing protein</fullName>
    </recommendedName>
</protein>
<dbReference type="GO" id="GO:0005829">
    <property type="term" value="C:cytosol"/>
    <property type="evidence" value="ECO:0007669"/>
    <property type="project" value="TreeGrafter"/>
</dbReference>
<dbReference type="InterPro" id="IPR036515">
    <property type="entry name" value="Transposase_17_sf"/>
</dbReference>
<dbReference type="PANTHER" id="PTHR47396:SF1">
    <property type="entry name" value="ATP-DEPENDENT HELICASE IRC3-RELATED"/>
    <property type="match status" value="1"/>
</dbReference>
<dbReference type="GO" id="GO:0009035">
    <property type="term" value="F:type I site-specific deoxyribonuclease activity"/>
    <property type="evidence" value="ECO:0007669"/>
    <property type="project" value="UniProtKB-EC"/>
</dbReference>
<dbReference type="SUPFAM" id="SSF52540">
    <property type="entry name" value="P-loop containing nucleoside triphosphate hydrolases"/>
    <property type="match status" value="1"/>
</dbReference>
<dbReference type="GO" id="GO:0004803">
    <property type="term" value="F:transposase activity"/>
    <property type="evidence" value="ECO:0007669"/>
    <property type="project" value="InterPro"/>
</dbReference>
<dbReference type="GO" id="GO:0003677">
    <property type="term" value="F:DNA binding"/>
    <property type="evidence" value="ECO:0007669"/>
    <property type="project" value="UniProtKB-KW"/>
</dbReference>
<dbReference type="Proteomes" id="UP000644507">
    <property type="component" value="Unassembled WGS sequence"/>
</dbReference>
<dbReference type="PROSITE" id="PS51192">
    <property type="entry name" value="HELICASE_ATP_BIND_1"/>
    <property type="match status" value="1"/>
</dbReference>
<dbReference type="Pfam" id="PF04851">
    <property type="entry name" value="ResIII"/>
    <property type="match status" value="1"/>
</dbReference>